<evidence type="ECO:0000313" key="2">
    <source>
        <dbReference type="EMBL" id="RMX45895.1"/>
    </source>
</evidence>
<name>A0A3M6TWV0_POCDA</name>
<dbReference type="Proteomes" id="UP000275408">
    <property type="component" value="Unassembled WGS sequence"/>
</dbReference>
<proteinExistence type="predicted"/>
<comment type="caution">
    <text evidence="2">The sequence shown here is derived from an EMBL/GenBank/DDBJ whole genome shotgun (WGS) entry which is preliminary data.</text>
</comment>
<protein>
    <submittedName>
        <fullName evidence="2">Uncharacterized protein</fullName>
    </submittedName>
</protein>
<dbReference type="AlphaFoldDB" id="A0A3M6TWV0"/>
<dbReference type="OrthoDB" id="5966621at2759"/>
<sequence>MPVSCSGRGSITSVASNGEFQWKEGFDLMNVGFELDSIPLKIDLSGAAHSHVDRMNQTSNRVSSCSSSRSSEFQAVLEALSDYKINEPSTKGNDSSAICSKEKGDSGQQSLVDSSSGSAISKFNRAPPMLTRRKSLPSLGLVAVDVQYSVPSSKSFPGDLSKNIAGKELDVILETPRKGKQKPHHLANILTRPEGRRRRFSLGAQGNEAPSKSRTVVPKTKQRRPSCSKFAESPSVWRVQVHKRSLDINDEDDSAHQRRMAQEDEGRVGVQQEESLDQVVVRTCRGGEPGYTGEL</sequence>
<feature type="region of interest" description="Disordered" evidence="1">
    <location>
        <begin position="243"/>
        <end position="295"/>
    </location>
</feature>
<evidence type="ECO:0000313" key="3">
    <source>
        <dbReference type="Proteomes" id="UP000275408"/>
    </source>
</evidence>
<gene>
    <name evidence="2" type="ORF">pdam_00015071</name>
</gene>
<accession>A0A3M6TWV0</accession>
<feature type="compositionally biased region" description="Basic and acidic residues" evidence="1">
    <location>
        <begin position="254"/>
        <end position="267"/>
    </location>
</feature>
<feature type="region of interest" description="Disordered" evidence="1">
    <location>
        <begin position="86"/>
        <end position="119"/>
    </location>
</feature>
<feature type="compositionally biased region" description="Polar residues" evidence="1">
    <location>
        <begin position="106"/>
        <end position="119"/>
    </location>
</feature>
<feature type="region of interest" description="Disordered" evidence="1">
    <location>
        <begin position="201"/>
        <end position="226"/>
    </location>
</feature>
<dbReference type="EMBL" id="RCHS01002752">
    <property type="protein sequence ID" value="RMX45895.1"/>
    <property type="molecule type" value="Genomic_DNA"/>
</dbReference>
<feature type="compositionally biased region" description="Polar residues" evidence="1">
    <location>
        <begin position="87"/>
        <end position="98"/>
    </location>
</feature>
<keyword evidence="3" id="KW-1185">Reference proteome</keyword>
<reference evidence="2 3" key="1">
    <citation type="journal article" date="2018" name="Sci. Rep.">
        <title>Comparative analysis of the Pocillopora damicornis genome highlights role of immune system in coral evolution.</title>
        <authorList>
            <person name="Cunning R."/>
            <person name="Bay R.A."/>
            <person name="Gillette P."/>
            <person name="Baker A.C."/>
            <person name="Traylor-Knowles N."/>
        </authorList>
    </citation>
    <scope>NUCLEOTIDE SEQUENCE [LARGE SCALE GENOMIC DNA]</scope>
    <source>
        <strain evidence="2">RSMAS</strain>
        <tissue evidence="2">Whole animal</tissue>
    </source>
</reference>
<evidence type="ECO:0000256" key="1">
    <source>
        <dbReference type="SAM" id="MobiDB-lite"/>
    </source>
</evidence>
<organism evidence="2 3">
    <name type="scientific">Pocillopora damicornis</name>
    <name type="common">Cauliflower coral</name>
    <name type="synonym">Millepora damicornis</name>
    <dbReference type="NCBI Taxonomy" id="46731"/>
    <lineage>
        <taxon>Eukaryota</taxon>
        <taxon>Metazoa</taxon>
        <taxon>Cnidaria</taxon>
        <taxon>Anthozoa</taxon>
        <taxon>Hexacorallia</taxon>
        <taxon>Scleractinia</taxon>
        <taxon>Astrocoeniina</taxon>
        <taxon>Pocilloporidae</taxon>
        <taxon>Pocillopora</taxon>
    </lineage>
</organism>